<dbReference type="NCBIfam" id="TIGR00225">
    <property type="entry name" value="prc"/>
    <property type="match status" value="1"/>
</dbReference>
<dbReference type="Gene3D" id="2.30.42.10">
    <property type="match status" value="1"/>
</dbReference>
<evidence type="ECO:0000313" key="6">
    <source>
        <dbReference type="EMBL" id="RDB65553.1"/>
    </source>
</evidence>
<dbReference type="GO" id="GO:0030288">
    <property type="term" value="C:outer membrane-bounded periplasmic space"/>
    <property type="evidence" value="ECO:0007669"/>
    <property type="project" value="TreeGrafter"/>
</dbReference>
<comment type="similarity">
    <text evidence="1 5">Belongs to the peptidase S41A family.</text>
</comment>
<dbReference type="InterPro" id="IPR004447">
    <property type="entry name" value="Peptidase_S41A"/>
</dbReference>
<dbReference type="InterPro" id="IPR036034">
    <property type="entry name" value="PDZ_sf"/>
</dbReference>
<name>A0A369M1A8_9ACTN</name>
<evidence type="ECO:0000256" key="1">
    <source>
        <dbReference type="ARBA" id="ARBA00009179"/>
    </source>
</evidence>
<dbReference type="SMART" id="SM00245">
    <property type="entry name" value="TSPc"/>
    <property type="match status" value="1"/>
</dbReference>
<dbReference type="GO" id="GO:0006508">
    <property type="term" value="P:proteolysis"/>
    <property type="evidence" value="ECO:0007669"/>
    <property type="project" value="UniProtKB-KW"/>
</dbReference>
<evidence type="ECO:0000256" key="3">
    <source>
        <dbReference type="ARBA" id="ARBA00022801"/>
    </source>
</evidence>
<dbReference type="PANTHER" id="PTHR32060">
    <property type="entry name" value="TAIL-SPECIFIC PROTEASE"/>
    <property type="match status" value="1"/>
</dbReference>
<dbReference type="OrthoDB" id="9812068at2"/>
<dbReference type="InterPro" id="IPR001478">
    <property type="entry name" value="PDZ"/>
</dbReference>
<dbReference type="PANTHER" id="PTHR32060:SF30">
    <property type="entry name" value="CARBOXY-TERMINAL PROCESSING PROTEASE CTPA"/>
    <property type="match status" value="1"/>
</dbReference>
<dbReference type="RefSeq" id="WP_114568602.1">
    <property type="nucleotide sequence ID" value="NZ_CABMMS010000003.1"/>
</dbReference>
<dbReference type="SMART" id="SM00228">
    <property type="entry name" value="PDZ"/>
    <property type="match status" value="1"/>
</dbReference>
<comment type="caution">
    <text evidence="6">The sequence shown here is derived from an EMBL/GenBank/DDBJ whole genome shotgun (WGS) entry which is preliminary data.</text>
</comment>
<evidence type="ECO:0000313" key="7">
    <source>
        <dbReference type="Proteomes" id="UP000254000"/>
    </source>
</evidence>
<evidence type="ECO:0000256" key="4">
    <source>
        <dbReference type="ARBA" id="ARBA00022825"/>
    </source>
</evidence>
<dbReference type="InterPro" id="IPR029045">
    <property type="entry name" value="ClpP/crotonase-like_dom_sf"/>
</dbReference>
<protein>
    <submittedName>
        <fullName evidence="6">Peptidase</fullName>
    </submittedName>
</protein>
<keyword evidence="2 5" id="KW-0645">Protease</keyword>
<dbReference type="PROSITE" id="PS50106">
    <property type="entry name" value="PDZ"/>
    <property type="match status" value="1"/>
</dbReference>
<dbReference type="CDD" id="cd07560">
    <property type="entry name" value="Peptidase_S41_CPP"/>
    <property type="match status" value="1"/>
</dbReference>
<dbReference type="Gene3D" id="3.90.226.10">
    <property type="entry name" value="2-enoyl-CoA Hydratase, Chain A, domain 1"/>
    <property type="match status" value="1"/>
</dbReference>
<keyword evidence="3 5" id="KW-0378">Hydrolase</keyword>
<dbReference type="Proteomes" id="UP000254000">
    <property type="component" value="Unassembled WGS sequence"/>
</dbReference>
<dbReference type="GeneID" id="78359125"/>
<gene>
    <name evidence="6" type="ORF">C1877_05295</name>
</gene>
<organism evidence="6 7">
    <name type="scientific">Gordonibacter pamelaeae</name>
    <dbReference type="NCBI Taxonomy" id="471189"/>
    <lineage>
        <taxon>Bacteria</taxon>
        <taxon>Bacillati</taxon>
        <taxon>Actinomycetota</taxon>
        <taxon>Coriobacteriia</taxon>
        <taxon>Eggerthellales</taxon>
        <taxon>Eggerthellaceae</taxon>
        <taxon>Gordonibacter</taxon>
    </lineage>
</organism>
<keyword evidence="7" id="KW-1185">Reference proteome</keyword>
<keyword evidence="4 5" id="KW-0720">Serine protease</keyword>
<dbReference type="AlphaFoldDB" id="A0A369M1A8"/>
<proteinExistence type="inferred from homology"/>
<dbReference type="InterPro" id="IPR005151">
    <property type="entry name" value="Tail-specific_protease"/>
</dbReference>
<accession>A0A369M1A8</accession>
<evidence type="ECO:0000256" key="2">
    <source>
        <dbReference type="ARBA" id="ARBA00022670"/>
    </source>
</evidence>
<dbReference type="GO" id="GO:0004175">
    <property type="term" value="F:endopeptidase activity"/>
    <property type="evidence" value="ECO:0007669"/>
    <property type="project" value="TreeGrafter"/>
</dbReference>
<dbReference type="Gene3D" id="3.30.750.44">
    <property type="match status" value="1"/>
</dbReference>
<dbReference type="SUPFAM" id="SSF52096">
    <property type="entry name" value="ClpP/crotonase"/>
    <property type="match status" value="1"/>
</dbReference>
<dbReference type="GO" id="GO:0007165">
    <property type="term" value="P:signal transduction"/>
    <property type="evidence" value="ECO:0007669"/>
    <property type="project" value="TreeGrafter"/>
</dbReference>
<dbReference type="EMBL" id="PPTS01000003">
    <property type="protein sequence ID" value="RDB65553.1"/>
    <property type="molecule type" value="Genomic_DNA"/>
</dbReference>
<dbReference type="Pfam" id="PF03572">
    <property type="entry name" value="Peptidase_S41"/>
    <property type="match status" value="1"/>
</dbReference>
<evidence type="ECO:0000256" key="5">
    <source>
        <dbReference type="RuleBase" id="RU004404"/>
    </source>
</evidence>
<dbReference type="GO" id="GO:0008236">
    <property type="term" value="F:serine-type peptidase activity"/>
    <property type="evidence" value="ECO:0007669"/>
    <property type="project" value="UniProtKB-KW"/>
</dbReference>
<sequence length="429" mass="45138">MAKHGDNKQVAASARKARLRNLRLMRAFAFVVILCTAFVAGFAVRSNDALLESLGFAALLESGDSTAGTAASKDKNTYNALSARVAEVEDALANDSLDSYDLDAATMSVLDAFADTTEDAYLRYYDPARYSSLMHDSSGSYAGVGVLFSEYNGLAYVVDVFDGSVAQAAGVRQGDFVVAIDGDRGQEWSMNEVTASLDRAEGDTVVVTWRRPATLEAEGGEEFTTTLACSKYDVKNVTTSLEGTVGYVKVRQLTQTSADLVKQALADLGSQGALSFVLDIRDNPGGYLTQAVDMASLFVKSGSIVQIETKDGKSVKSATGNVATDKPLVVLVNENTAAAAEVLAAALQENQRATLVGASTLGKGSVQVVRDLSFGGALRYTAAYYLTPQGRTINDVGVTPDVSVGLGGEAGSDNQRSLALETAQSLARE</sequence>
<reference evidence="6 7" key="1">
    <citation type="journal article" date="2018" name="Elife">
        <title>Discovery and characterization of a prevalent human gut bacterial enzyme sufficient for the inactivation of a family of plant toxins.</title>
        <authorList>
            <person name="Koppel N."/>
            <person name="Bisanz J.E."/>
            <person name="Pandelia M.E."/>
            <person name="Turnbaugh P.J."/>
            <person name="Balskus E.P."/>
        </authorList>
    </citation>
    <scope>NUCLEOTIDE SEQUENCE [LARGE SCALE GENOMIC DNA]</scope>
    <source>
        <strain evidence="6 7">3C</strain>
    </source>
</reference>
<dbReference type="SUPFAM" id="SSF50156">
    <property type="entry name" value="PDZ domain-like"/>
    <property type="match status" value="1"/>
</dbReference>